<name>D7E6B5_METEZ</name>
<accession>D7E6B5</accession>
<keyword evidence="2" id="KW-1185">Reference proteome</keyword>
<evidence type="ECO:0000313" key="2">
    <source>
        <dbReference type="Proteomes" id="UP000000391"/>
    </source>
</evidence>
<dbReference type="HOGENOM" id="CLU_169408_2_0_2"/>
<dbReference type="KEGG" id="mev:Metev_0207"/>
<reference evidence="1 2" key="1">
    <citation type="submission" date="2010-06" db="EMBL/GenBank/DDBJ databases">
        <title>Complete sequence chromosome of Methanohalobium evestigatum Z-7303.</title>
        <authorList>
            <consortium name="US DOE Joint Genome Institute"/>
            <person name="Lucas S."/>
            <person name="Copeland A."/>
            <person name="Lapidus A."/>
            <person name="Cheng J.-F."/>
            <person name="Bruce D."/>
            <person name="Goodwin L."/>
            <person name="Pitluck S."/>
            <person name="Saunders E."/>
            <person name="Detter J.C."/>
            <person name="Han C."/>
            <person name="Tapia R."/>
            <person name="Land M."/>
            <person name="Hauser L."/>
            <person name="Kyrpides N."/>
            <person name="Mikhailova N."/>
            <person name="Sieprawska-Lupa M."/>
            <person name="Whitman W.B."/>
            <person name="Anderson I."/>
            <person name="Woyke T."/>
        </authorList>
    </citation>
    <scope>NUCLEOTIDE SEQUENCE [LARGE SCALE GENOMIC DNA]</scope>
    <source>
        <strain evidence="2">ATCC BAA-1072 / DSM 3721 / NBRC 107634 / OCM 161 / Z-7303</strain>
    </source>
</reference>
<dbReference type="EMBL" id="CP002069">
    <property type="protein sequence ID" value="ADI73137.1"/>
    <property type="molecule type" value="Genomic_DNA"/>
</dbReference>
<dbReference type="GeneID" id="9345819"/>
<dbReference type="NCBIfam" id="NF011470">
    <property type="entry name" value="PRK14887.1"/>
    <property type="match status" value="1"/>
</dbReference>
<proteinExistence type="predicted"/>
<dbReference type="RefSeq" id="WP_013193705.1">
    <property type="nucleotide sequence ID" value="NC_014253.1"/>
</dbReference>
<organism evidence="1 2">
    <name type="scientific">Methanohalobium evestigatum (strain ATCC BAA-1072 / DSM 3721 / NBRC 107634 / OCM 161 / Z-7303)</name>
    <dbReference type="NCBI Taxonomy" id="644295"/>
    <lineage>
        <taxon>Archaea</taxon>
        <taxon>Methanobacteriati</taxon>
        <taxon>Methanobacteriota</taxon>
        <taxon>Stenosarchaea group</taxon>
        <taxon>Methanomicrobia</taxon>
        <taxon>Methanosarcinales</taxon>
        <taxon>Methanosarcinaceae</taxon>
        <taxon>Methanohalobium</taxon>
    </lineage>
</organism>
<evidence type="ECO:0000313" key="1">
    <source>
        <dbReference type="EMBL" id="ADI73137.1"/>
    </source>
</evidence>
<dbReference type="AlphaFoldDB" id="D7E6B5"/>
<dbReference type="OrthoDB" id="107316at2157"/>
<sequence>MKINCRIIFEDDESTGIAKFAAYSLQPDNLPSMCTEVDEYGATTYFYTEKITTLISTLDDFLMNTKIAEDVYTSLKKN</sequence>
<gene>
    <name evidence="1" type="ordered locus">Metev_0207</name>
</gene>
<protein>
    <submittedName>
        <fullName evidence="1">Uncharacterized protein</fullName>
    </submittedName>
</protein>
<dbReference type="Proteomes" id="UP000000391">
    <property type="component" value="Chromosome"/>
</dbReference>
<dbReference type="STRING" id="644295.Metev_0207"/>